<sequence length="802" mass="87011">MPRRTRKTQIVAASSEEEDNTIVEQQQQQQQQSEEVAQNTDTELQQSRQQSEDVEEQADGNEEEPDAEQPEHDEDEVEANNDADDDEDEPEVFNDAQDALDEETHESSGDEKKAIFKENEEEEDPEEEEEEEEEDQNDDQEQQKPEEVEDESDVIGAKKRVVRRSEAPNTVDMNDALTKARAIAAKLGTSMQRPMVAASAASESAPSANANSANAVGQNDNTDNSHEATEHGARQMDTRERRSASPSEHTGVRGGQASRGHKRGRSTSRDRGYQRSSMDARRDSRRRFDGPKPMGSMPPIGSEPHHGPMLEFQVPMDMVGLIIGRQGSNLRSIEQRHGVRIQMSQQFDRRDPERKITIEGPTQAAEDARMDIVEFIDKHDSSKQAPPFRGGRAQQPISPMQPGFGADRLPGGGNSGPSSPPGMTTIMVPNAKVGLIIGRGGESIREIQKLSGARVQVEPDNGRGAPERPIQLIGLPAQIEFARTRIVEIVNSERPAGRDPMSGPGFGRPSMGQPQGMPQPQHYQQQAPQPQQPFSPRGGPLSQPPSFGMSQRGGFADGMPAMPQPQHVEEMQVPSEAVGIIIGRGGENIKHLQQASGARIQIIQGQDRSAPFKPVTISGDQAACMRARRMIEEKIQSVQERQPGAPGAMGYAGGRGNHFGGAAAATAGAGAQAAVPMPMAYDAQSQRGSGMTAPASQGGYGMGGGYGARQYYGGGQQLASAMDSSKAYPGATGYQSDHQAQAQQQQQQVGSSGASGEQSYQWTNQQTADYYAQYAATNPEYAQYAEYYRKLAEKDPHGIVPT</sequence>
<dbReference type="PANTHER" id="PTHR10288">
    <property type="entry name" value="KH DOMAIN CONTAINING RNA BINDING PROTEIN"/>
    <property type="match status" value="1"/>
</dbReference>
<gene>
    <name evidence="5" type="ORF">LPJ64_004140</name>
</gene>
<feature type="compositionally biased region" description="Basic and acidic residues" evidence="3">
    <location>
        <begin position="105"/>
        <end position="118"/>
    </location>
</feature>
<evidence type="ECO:0000256" key="1">
    <source>
        <dbReference type="ARBA" id="ARBA00022737"/>
    </source>
</evidence>
<evidence type="ECO:0000313" key="5">
    <source>
        <dbReference type="EMBL" id="KAJ1644151.1"/>
    </source>
</evidence>
<feature type="compositionally biased region" description="Low complexity" evidence="3">
    <location>
        <begin position="197"/>
        <end position="215"/>
    </location>
</feature>
<dbReference type="SUPFAM" id="SSF54791">
    <property type="entry name" value="Eukaryotic type KH-domain (KH-domain type I)"/>
    <property type="match status" value="3"/>
</dbReference>
<dbReference type="PROSITE" id="PS50084">
    <property type="entry name" value="KH_TYPE_1"/>
    <property type="match status" value="3"/>
</dbReference>
<dbReference type="CDD" id="cd00105">
    <property type="entry name" value="KH-I"/>
    <property type="match status" value="2"/>
</dbReference>
<evidence type="ECO:0000256" key="2">
    <source>
        <dbReference type="PROSITE-ProRule" id="PRU00117"/>
    </source>
</evidence>
<dbReference type="Pfam" id="PF00013">
    <property type="entry name" value="KH_1"/>
    <property type="match status" value="3"/>
</dbReference>
<feature type="compositionally biased region" description="Polar residues" evidence="3">
    <location>
        <begin position="33"/>
        <end position="49"/>
    </location>
</feature>
<organism evidence="5 6">
    <name type="scientific">Coemansia asiatica</name>
    <dbReference type="NCBI Taxonomy" id="1052880"/>
    <lineage>
        <taxon>Eukaryota</taxon>
        <taxon>Fungi</taxon>
        <taxon>Fungi incertae sedis</taxon>
        <taxon>Zoopagomycota</taxon>
        <taxon>Kickxellomycotina</taxon>
        <taxon>Kickxellomycetes</taxon>
        <taxon>Kickxellales</taxon>
        <taxon>Kickxellaceae</taxon>
        <taxon>Coemansia</taxon>
    </lineage>
</organism>
<feature type="compositionally biased region" description="Basic and acidic residues" evidence="3">
    <location>
        <begin position="267"/>
        <end position="290"/>
    </location>
</feature>
<feature type="domain" description="K Homology" evidence="4">
    <location>
        <begin position="565"/>
        <end position="636"/>
    </location>
</feature>
<evidence type="ECO:0000313" key="6">
    <source>
        <dbReference type="Proteomes" id="UP001145021"/>
    </source>
</evidence>
<dbReference type="InterPro" id="IPR004088">
    <property type="entry name" value="KH_dom_type_1"/>
</dbReference>
<dbReference type="AlphaFoldDB" id="A0A9W7XIX5"/>
<feature type="region of interest" description="Disordered" evidence="3">
    <location>
        <begin position="490"/>
        <end position="563"/>
    </location>
</feature>
<dbReference type="Proteomes" id="UP001145021">
    <property type="component" value="Unassembled WGS sequence"/>
</dbReference>
<keyword evidence="2" id="KW-0694">RNA-binding</keyword>
<dbReference type="Gene3D" id="3.30.1370.10">
    <property type="entry name" value="K Homology domain, type 1"/>
    <property type="match status" value="3"/>
</dbReference>
<evidence type="ECO:0000256" key="3">
    <source>
        <dbReference type="SAM" id="MobiDB-lite"/>
    </source>
</evidence>
<accession>A0A9W7XIX5</accession>
<feature type="domain" description="K Homology" evidence="4">
    <location>
        <begin position="306"/>
        <end position="377"/>
    </location>
</feature>
<keyword evidence="6" id="KW-1185">Reference proteome</keyword>
<feature type="region of interest" description="Disordered" evidence="3">
    <location>
        <begin position="191"/>
        <end position="310"/>
    </location>
</feature>
<comment type="caution">
    <text evidence="5">The sequence shown here is derived from an EMBL/GenBank/DDBJ whole genome shotgun (WGS) entry which is preliminary data.</text>
</comment>
<name>A0A9W7XIX5_9FUNG</name>
<reference evidence="5" key="1">
    <citation type="submission" date="2022-07" db="EMBL/GenBank/DDBJ databases">
        <title>Phylogenomic reconstructions and comparative analyses of Kickxellomycotina fungi.</title>
        <authorList>
            <person name="Reynolds N.K."/>
            <person name="Stajich J.E."/>
            <person name="Barry K."/>
            <person name="Grigoriev I.V."/>
            <person name="Crous P."/>
            <person name="Smith M.E."/>
        </authorList>
    </citation>
    <scope>NUCLEOTIDE SEQUENCE</scope>
    <source>
        <strain evidence="5">NBRC 105413</strain>
    </source>
</reference>
<dbReference type="EMBL" id="JANBOH010000189">
    <property type="protein sequence ID" value="KAJ1644151.1"/>
    <property type="molecule type" value="Genomic_DNA"/>
</dbReference>
<feature type="domain" description="K Homology" evidence="4">
    <location>
        <begin position="420"/>
        <end position="491"/>
    </location>
</feature>
<protein>
    <recommendedName>
        <fullName evidence="4">K Homology domain-containing protein</fullName>
    </recommendedName>
</protein>
<feature type="compositionally biased region" description="Basic and acidic residues" evidence="3">
    <location>
        <begin position="223"/>
        <end position="243"/>
    </location>
</feature>
<feature type="compositionally biased region" description="Acidic residues" evidence="3">
    <location>
        <begin position="119"/>
        <end position="140"/>
    </location>
</feature>
<dbReference type="GO" id="GO:0003723">
    <property type="term" value="F:RNA binding"/>
    <property type="evidence" value="ECO:0007669"/>
    <property type="project" value="UniProtKB-UniRule"/>
</dbReference>
<dbReference type="InterPro" id="IPR004087">
    <property type="entry name" value="KH_dom"/>
</dbReference>
<proteinExistence type="predicted"/>
<feature type="region of interest" description="Disordered" evidence="3">
    <location>
        <begin position="723"/>
        <end position="760"/>
    </location>
</feature>
<feature type="region of interest" description="Disordered" evidence="3">
    <location>
        <begin position="1"/>
        <end position="176"/>
    </location>
</feature>
<keyword evidence="1" id="KW-0677">Repeat</keyword>
<feature type="compositionally biased region" description="Low complexity" evidence="3">
    <location>
        <begin position="735"/>
        <end position="760"/>
    </location>
</feature>
<evidence type="ECO:0000259" key="4">
    <source>
        <dbReference type="SMART" id="SM00322"/>
    </source>
</evidence>
<feature type="compositionally biased region" description="Acidic residues" evidence="3">
    <location>
        <begin position="52"/>
        <end position="104"/>
    </location>
</feature>
<feature type="compositionally biased region" description="Low complexity" evidence="3">
    <location>
        <begin position="513"/>
        <end position="536"/>
    </location>
</feature>
<dbReference type="InterPro" id="IPR036612">
    <property type="entry name" value="KH_dom_type_1_sf"/>
</dbReference>
<dbReference type="SMART" id="SM00322">
    <property type="entry name" value="KH"/>
    <property type="match status" value="3"/>
</dbReference>